<dbReference type="AlphaFoldDB" id="A0A2R6NRQ1"/>
<accession>A0A2R6NRQ1</accession>
<evidence type="ECO:0000256" key="1">
    <source>
        <dbReference type="SAM" id="Coils"/>
    </source>
</evidence>
<dbReference type="EMBL" id="MLYV02000892">
    <property type="protein sequence ID" value="PSR75474.1"/>
    <property type="molecule type" value="Genomic_DNA"/>
</dbReference>
<organism evidence="2 3">
    <name type="scientific">Hermanssonia centrifuga</name>
    <dbReference type="NCBI Taxonomy" id="98765"/>
    <lineage>
        <taxon>Eukaryota</taxon>
        <taxon>Fungi</taxon>
        <taxon>Dikarya</taxon>
        <taxon>Basidiomycota</taxon>
        <taxon>Agaricomycotina</taxon>
        <taxon>Agaricomycetes</taxon>
        <taxon>Polyporales</taxon>
        <taxon>Meruliaceae</taxon>
        <taxon>Hermanssonia</taxon>
    </lineage>
</organism>
<protein>
    <submittedName>
        <fullName evidence="2">Uncharacterized protein</fullName>
    </submittedName>
</protein>
<keyword evidence="3" id="KW-1185">Reference proteome</keyword>
<reference evidence="2 3" key="1">
    <citation type="submission" date="2018-02" db="EMBL/GenBank/DDBJ databases">
        <title>Genome sequence of the basidiomycete white-rot fungus Phlebia centrifuga.</title>
        <authorList>
            <person name="Granchi Z."/>
            <person name="Peng M."/>
            <person name="de Vries R.P."/>
            <person name="Hilden K."/>
            <person name="Makela M.R."/>
            <person name="Grigoriev I."/>
            <person name="Riley R."/>
        </authorList>
    </citation>
    <scope>NUCLEOTIDE SEQUENCE [LARGE SCALE GENOMIC DNA]</scope>
    <source>
        <strain evidence="2 3">FBCC195</strain>
    </source>
</reference>
<sequence length="118" mass="13284">MVLQVRKLYAASRPYIFVFIARPESINEPNGVSRAFVSPLLRDAIGPGLHEFTNQLHQYATQHARQRVPNQDTIIAINKEVEDARRAAKVAEEKLAEVERERVQLAARVATLEARGPV</sequence>
<feature type="coiled-coil region" evidence="1">
    <location>
        <begin position="74"/>
        <end position="115"/>
    </location>
</feature>
<evidence type="ECO:0000313" key="2">
    <source>
        <dbReference type="EMBL" id="PSR75474.1"/>
    </source>
</evidence>
<keyword evidence="1" id="KW-0175">Coiled coil</keyword>
<dbReference type="OrthoDB" id="2690866at2759"/>
<comment type="caution">
    <text evidence="2">The sequence shown here is derived from an EMBL/GenBank/DDBJ whole genome shotgun (WGS) entry which is preliminary data.</text>
</comment>
<name>A0A2R6NRQ1_9APHY</name>
<proteinExistence type="predicted"/>
<evidence type="ECO:0000313" key="3">
    <source>
        <dbReference type="Proteomes" id="UP000186601"/>
    </source>
</evidence>
<gene>
    <name evidence="2" type="ORF">PHLCEN_2v9104</name>
</gene>
<dbReference type="Proteomes" id="UP000186601">
    <property type="component" value="Unassembled WGS sequence"/>
</dbReference>